<protein>
    <recommendedName>
        <fullName evidence="9">EIF-4F 25 kDa subunit</fullName>
    </recommendedName>
</protein>
<keyword evidence="2 6" id="KW-0396">Initiation factor</keyword>
<evidence type="ECO:0008006" key="9">
    <source>
        <dbReference type="Google" id="ProtNLM"/>
    </source>
</evidence>
<sequence length="245" mass="28672">MPYTAYIYIFLRHTFSHAFTRTIDMTDSTKRSSSQQKPLTIITNQREKINNGTVDTVNPKSPLEFTWTFWYIKPDKRLTWEQSLINLIDIGFVEDFWATFNHLAAPSRLSQNKSNSDYYFFKKGVRPMWEDKTNANGGRWLLTCGNQDTKLDELWLETLLGMIGDCFSHDTDPEPLSHFITGCVVAIRTRGHKIALWLSEAHNETIVREIGRRWRSIMNLSPNIRIQFDMHNESSNGLQRPMYEE</sequence>
<dbReference type="GO" id="GO:0006417">
    <property type="term" value="P:regulation of translation"/>
    <property type="evidence" value="ECO:0007669"/>
    <property type="project" value="UniProtKB-KW"/>
</dbReference>
<dbReference type="GO" id="GO:0000340">
    <property type="term" value="F:RNA 7-methylguanosine cap binding"/>
    <property type="evidence" value="ECO:0007669"/>
    <property type="project" value="TreeGrafter"/>
</dbReference>
<dbReference type="GO" id="GO:0016281">
    <property type="term" value="C:eukaryotic translation initiation factor 4F complex"/>
    <property type="evidence" value="ECO:0007669"/>
    <property type="project" value="TreeGrafter"/>
</dbReference>
<evidence type="ECO:0000256" key="1">
    <source>
        <dbReference type="ARBA" id="ARBA00009860"/>
    </source>
</evidence>
<evidence type="ECO:0000313" key="7">
    <source>
        <dbReference type="EMBL" id="CAF1127363.1"/>
    </source>
</evidence>
<organism evidence="7 8">
    <name type="scientific">Rotaria sordida</name>
    <dbReference type="NCBI Taxonomy" id="392033"/>
    <lineage>
        <taxon>Eukaryota</taxon>
        <taxon>Metazoa</taxon>
        <taxon>Spiralia</taxon>
        <taxon>Gnathifera</taxon>
        <taxon>Rotifera</taxon>
        <taxon>Eurotatoria</taxon>
        <taxon>Bdelloidea</taxon>
        <taxon>Philodinida</taxon>
        <taxon>Philodinidae</taxon>
        <taxon>Rotaria</taxon>
    </lineage>
</organism>
<keyword evidence="4 6" id="KW-0694">RNA-binding</keyword>
<gene>
    <name evidence="7" type="ORF">ZHD862_LOCUS18951</name>
</gene>
<comment type="similarity">
    <text evidence="1 6">Belongs to the eukaryotic initiation factor 4E family.</text>
</comment>
<evidence type="ECO:0000256" key="3">
    <source>
        <dbReference type="ARBA" id="ARBA00022845"/>
    </source>
</evidence>
<accession>A0A814R113</accession>
<name>A0A814R113_9BILA</name>
<dbReference type="InterPro" id="IPR001040">
    <property type="entry name" value="TIF_eIF_4E"/>
</dbReference>
<keyword evidence="3" id="KW-0810">Translation regulation</keyword>
<dbReference type="Gene3D" id="3.30.760.10">
    <property type="entry name" value="RNA Cap, Translation Initiation Factor Eif4e"/>
    <property type="match status" value="1"/>
</dbReference>
<evidence type="ECO:0000256" key="2">
    <source>
        <dbReference type="ARBA" id="ARBA00022540"/>
    </source>
</evidence>
<reference evidence="7" key="1">
    <citation type="submission" date="2021-02" db="EMBL/GenBank/DDBJ databases">
        <authorList>
            <person name="Nowell W R."/>
        </authorList>
    </citation>
    <scope>NUCLEOTIDE SEQUENCE</scope>
</reference>
<dbReference type="PROSITE" id="PS00813">
    <property type="entry name" value="IF4E"/>
    <property type="match status" value="1"/>
</dbReference>
<keyword evidence="5 6" id="KW-0648">Protein biosynthesis</keyword>
<dbReference type="InterPro" id="IPR023398">
    <property type="entry name" value="TIF_eIF4e-like"/>
</dbReference>
<dbReference type="Proteomes" id="UP000663864">
    <property type="component" value="Unassembled WGS sequence"/>
</dbReference>
<dbReference type="GO" id="GO:0003743">
    <property type="term" value="F:translation initiation factor activity"/>
    <property type="evidence" value="ECO:0007669"/>
    <property type="project" value="UniProtKB-KW"/>
</dbReference>
<evidence type="ECO:0000256" key="6">
    <source>
        <dbReference type="RuleBase" id="RU004374"/>
    </source>
</evidence>
<proteinExistence type="inferred from homology"/>
<dbReference type="PANTHER" id="PTHR11960:SF8">
    <property type="entry name" value="EUKARYOTIC TRANSLATION INITIATION FACTOR 4E1-RELATED"/>
    <property type="match status" value="1"/>
</dbReference>
<evidence type="ECO:0000256" key="5">
    <source>
        <dbReference type="ARBA" id="ARBA00022917"/>
    </source>
</evidence>
<dbReference type="PANTHER" id="PTHR11960">
    <property type="entry name" value="EUKARYOTIC TRANSLATION INITIATION FACTOR 4E RELATED"/>
    <property type="match status" value="1"/>
</dbReference>
<dbReference type="SUPFAM" id="SSF55418">
    <property type="entry name" value="eIF4e-like"/>
    <property type="match status" value="1"/>
</dbReference>
<dbReference type="Pfam" id="PF01652">
    <property type="entry name" value="IF4E"/>
    <property type="match status" value="1"/>
</dbReference>
<dbReference type="AlphaFoldDB" id="A0A814R113"/>
<dbReference type="EMBL" id="CAJNOT010001008">
    <property type="protein sequence ID" value="CAF1127363.1"/>
    <property type="molecule type" value="Genomic_DNA"/>
</dbReference>
<evidence type="ECO:0000256" key="4">
    <source>
        <dbReference type="ARBA" id="ARBA00022884"/>
    </source>
</evidence>
<evidence type="ECO:0000313" key="8">
    <source>
        <dbReference type="Proteomes" id="UP000663864"/>
    </source>
</evidence>
<comment type="caution">
    <text evidence="7">The sequence shown here is derived from an EMBL/GenBank/DDBJ whole genome shotgun (WGS) entry which is preliminary data.</text>
</comment>
<dbReference type="InterPro" id="IPR019770">
    <property type="entry name" value="TIF_eIF_4E_CS"/>
</dbReference>